<dbReference type="EMBL" id="BKCL01000011">
    <property type="protein sequence ID" value="GEQ98988.1"/>
    <property type="molecule type" value="Genomic_DNA"/>
</dbReference>
<comment type="caution">
    <text evidence="13">The sequence shown here is derived from an EMBL/GenBank/DDBJ whole genome shotgun (WGS) entry which is preliminary data.</text>
</comment>
<evidence type="ECO:0000256" key="1">
    <source>
        <dbReference type="ARBA" id="ARBA00007705"/>
    </source>
</evidence>
<keyword evidence="8" id="KW-0540">Nuclease</keyword>
<dbReference type="InterPro" id="IPR001098">
    <property type="entry name" value="DNA-dir_DNA_pol_A_palm_dom"/>
</dbReference>
<dbReference type="InterPro" id="IPR019760">
    <property type="entry name" value="DNA-dir_DNA_pol_A_CS"/>
</dbReference>
<keyword evidence="7" id="KW-0235">DNA replication</keyword>
<evidence type="ECO:0000256" key="5">
    <source>
        <dbReference type="ARBA" id="ARBA00022679"/>
    </source>
</evidence>
<feature type="domain" description="DNA-directed DNA polymerase family A palm" evidence="12">
    <location>
        <begin position="1"/>
        <end position="159"/>
    </location>
</feature>
<name>A0A5A7MVC5_9PROT</name>
<dbReference type="PRINTS" id="PR00868">
    <property type="entry name" value="DNAPOLI"/>
</dbReference>
<dbReference type="PANTHER" id="PTHR10133">
    <property type="entry name" value="DNA POLYMERASE I"/>
    <property type="match status" value="1"/>
</dbReference>
<accession>A0A5A7MVC5</accession>
<keyword evidence="10" id="KW-0238">DNA-binding</keyword>
<dbReference type="InterPro" id="IPR002298">
    <property type="entry name" value="DNA_polymerase_A"/>
</dbReference>
<dbReference type="EC" id="2.7.7.7" evidence="3"/>
<keyword evidence="8" id="KW-0378">Hydrolase</keyword>
<evidence type="ECO:0000256" key="10">
    <source>
        <dbReference type="ARBA" id="ARBA00023125"/>
    </source>
</evidence>
<evidence type="ECO:0000256" key="3">
    <source>
        <dbReference type="ARBA" id="ARBA00012417"/>
    </source>
</evidence>
<dbReference type="Proteomes" id="UP000322084">
    <property type="component" value="Unassembled WGS sequence"/>
</dbReference>
<dbReference type="PANTHER" id="PTHR10133:SF27">
    <property type="entry name" value="DNA POLYMERASE NU"/>
    <property type="match status" value="1"/>
</dbReference>
<evidence type="ECO:0000256" key="2">
    <source>
        <dbReference type="ARBA" id="ARBA00011541"/>
    </source>
</evidence>
<keyword evidence="5" id="KW-0808">Transferase</keyword>
<comment type="catalytic activity">
    <reaction evidence="11">
        <text>DNA(n) + a 2'-deoxyribonucleoside 5'-triphosphate = DNA(n+1) + diphosphate</text>
        <dbReference type="Rhea" id="RHEA:22508"/>
        <dbReference type="Rhea" id="RHEA-COMP:17339"/>
        <dbReference type="Rhea" id="RHEA-COMP:17340"/>
        <dbReference type="ChEBI" id="CHEBI:33019"/>
        <dbReference type="ChEBI" id="CHEBI:61560"/>
        <dbReference type="ChEBI" id="CHEBI:173112"/>
        <dbReference type="EC" id="2.7.7.7"/>
    </reaction>
</comment>
<sequence length="159" mass="17595">MIAADYSQIELRILAHMADIDALKDAFAKGVDIHALTASQVFGVPMENMDSATRRRAKAINFGIIYGISAFGLARQLDIGRDEAKAYIDAYFERFPGIRTYMERTKEQAHETGHVTTLFGRRSHVSDINAKNPNLRAFAERAAINAPIQGTAADIIKRA</sequence>
<keyword evidence="6" id="KW-0548">Nucleotidyltransferase</keyword>
<protein>
    <recommendedName>
        <fullName evidence="4">DNA polymerase I</fullName>
        <ecNumber evidence="3">2.7.7.7</ecNumber>
    </recommendedName>
</protein>
<keyword evidence="8" id="KW-0269">Exonuclease</keyword>
<dbReference type="Gene3D" id="3.30.70.370">
    <property type="match status" value="1"/>
</dbReference>
<dbReference type="GO" id="GO:0004527">
    <property type="term" value="F:exonuclease activity"/>
    <property type="evidence" value="ECO:0007669"/>
    <property type="project" value="UniProtKB-KW"/>
</dbReference>
<dbReference type="Pfam" id="PF00476">
    <property type="entry name" value="DNA_pol_A"/>
    <property type="match status" value="1"/>
</dbReference>
<dbReference type="SUPFAM" id="SSF56672">
    <property type="entry name" value="DNA/RNA polymerases"/>
    <property type="match status" value="1"/>
</dbReference>
<comment type="similarity">
    <text evidence="1">Belongs to the DNA polymerase type-A family.</text>
</comment>
<dbReference type="Gene3D" id="1.10.150.20">
    <property type="entry name" value="5' to 3' exonuclease, C-terminal subdomain"/>
    <property type="match status" value="1"/>
</dbReference>
<evidence type="ECO:0000256" key="7">
    <source>
        <dbReference type="ARBA" id="ARBA00022705"/>
    </source>
</evidence>
<evidence type="ECO:0000256" key="11">
    <source>
        <dbReference type="ARBA" id="ARBA00049244"/>
    </source>
</evidence>
<evidence type="ECO:0000256" key="6">
    <source>
        <dbReference type="ARBA" id="ARBA00022695"/>
    </source>
</evidence>
<evidence type="ECO:0000259" key="12">
    <source>
        <dbReference type="SMART" id="SM00482"/>
    </source>
</evidence>
<dbReference type="PROSITE" id="PS00447">
    <property type="entry name" value="DNA_POLYMERASE_A"/>
    <property type="match status" value="1"/>
</dbReference>
<dbReference type="InterPro" id="IPR043502">
    <property type="entry name" value="DNA/RNA_pol_sf"/>
</dbReference>
<gene>
    <name evidence="13" type="ORF">JCM17844_26250</name>
</gene>
<dbReference type="GO" id="GO:0003677">
    <property type="term" value="F:DNA binding"/>
    <property type="evidence" value="ECO:0007669"/>
    <property type="project" value="UniProtKB-KW"/>
</dbReference>
<evidence type="ECO:0000256" key="4">
    <source>
        <dbReference type="ARBA" id="ARBA00020311"/>
    </source>
</evidence>
<keyword evidence="9" id="KW-0239">DNA-directed DNA polymerase</keyword>
<dbReference type="FunFam" id="1.10.150.20:FF:000002">
    <property type="entry name" value="DNA polymerase I"/>
    <property type="match status" value="1"/>
</dbReference>
<proteinExistence type="inferred from homology"/>
<dbReference type="GO" id="GO:0006302">
    <property type="term" value="P:double-strand break repair"/>
    <property type="evidence" value="ECO:0007669"/>
    <property type="project" value="TreeGrafter"/>
</dbReference>
<dbReference type="AlphaFoldDB" id="A0A5A7MVC5"/>
<evidence type="ECO:0000256" key="9">
    <source>
        <dbReference type="ARBA" id="ARBA00022932"/>
    </source>
</evidence>
<evidence type="ECO:0000256" key="8">
    <source>
        <dbReference type="ARBA" id="ARBA00022839"/>
    </source>
</evidence>
<evidence type="ECO:0000313" key="14">
    <source>
        <dbReference type="Proteomes" id="UP000322084"/>
    </source>
</evidence>
<dbReference type="GO" id="GO:0006261">
    <property type="term" value="P:DNA-templated DNA replication"/>
    <property type="evidence" value="ECO:0007669"/>
    <property type="project" value="InterPro"/>
</dbReference>
<dbReference type="SMART" id="SM00482">
    <property type="entry name" value="POLAc"/>
    <property type="match status" value="1"/>
</dbReference>
<reference evidence="13 14" key="1">
    <citation type="submission" date="2019-09" db="EMBL/GenBank/DDBJ databases">
        <title>NBRP : Genome information of microbial organism related human and environment.</title>
        <authorList>
            <person name="Hattori M."/>
            <person name="Oshima K."/>
            <person name="Inaba H."/>
            <person name="Suda W."/>
            <person name="Sakamoto M."/>
            <person name="Iino T."/>
            <person name="Kitahara M."/>
            <person name="Oshida Y."/>
            <person name="Iida T."/>
            <person name="Kudo T."/>
            <person name="Itoh T."/>
            <person name="Ohkuma M."/>
        </authorList>
    </citation>
    <scope>NUCLEOTIDE SEQUENCE [LARGE SCALE GENOMIC DNA]</scope>
    <source>
        <strain evidence="13 14">Hi-2</strain>
    </source>
</reference>
<evidence type="ECO:0000313" key="13">
    <source>
        <dbReference type="EMBL" id="GEQ98988.1"/>
    </source>
</evidence>
<organism evidence="13 14">
    <name type="scientific">Iodidimonas gelatinilytica</name>
    <dbReference type="NCBI Taxonomy" id="1236966"/>
    <lineage>
        <taxon>Bacteria</taxon>
        <taxon>Pseudomonadati</taxon>
        <taxon>Pseudomonadota</taxon>
        <taxon>Alphaproteobacteria</taxon>
        <taxon>Iodidimonadales</taxon>
        <taxon>Iodidimonadaceae</taxon>
        <taxon>Iodidimonas</taxon>
    </lineage>
</organism>
<dbReference type="GO" id="GO:0003887">
    <property type="term" value="F:DNA-directed DNA polymerase activity"/>
    <property type="evidence" value="ECO:0007669"/>
    <property type="project" value="UniProtKB-KW"/>
</dbReference>
<comment type="subunit">
    <text evidence="2">Single-chain monomer with multiple functions.</text>
</comment>